<dbReference type="PANTHER" id="PTHR47926:SF347">
    <property type="entry name" value="PENTATRICOPEPTIDE REPEAT-CONTAINING PROTEIN"/>
    <property type="match status" value="1"/>
</dbReference>
<evidence type="ECO:0000256" key="1">
    <source>
        <dbReference type="ARBA" id="ARBA00022737"/>
    </source>
</evidence>
<comment type="caution">
    <text evidence="2">The sequence shown here is derived from an EMBL/GenBank/DDBJ whole genome shotgun (WGS) entry which is preliminary data.</text>
</comment>
<name>A0A2P6PUP6_ROSCH</name>
<evidence type="ECO:0000313" key="3">
    <source>
        <dbReference type="Proteomes" id="UP000238479"/>
    </source>
</evidence>
<keyword evidence="3" id="KW-1185">Reference proteome</keyword>
<reference evidence="2 3" key="1">
    <citation type="journal article" date="2018" name="Nat. Genet.">
        <title>The Rosa genome provides new insights in the design of modern roses.</title>
        <authorList>
            <person name="Bendahmane M."/>
        </authorList>
    </citation>
    <scope>NUCLEOTIDE SEQUENCE [LARGE SCALE GENOMIC DNA]</scope>
    <source>
        <strain evidence="3">cv. Old Blush</strain>
    </source>
</reference>
<organism evidence="2 3">
    <name type="scientific">Rosa chinensis</name>
    <name type="common">China rose</name>
    <dbReference type="NCBI Taxonomy" id="74649"/>
    <lineage>
        <taxon>Eukaryota</taxon>
        <taxon>Viridiplantae</taxon>
        <taxon>Streptophyta</taxon>
        <taxon>Embryophyta</taxon>
        <taxon>Tracheophyta</taxon>
        <taxon>Spermatophyta</taxon>
        <taxon>Magnoliopsida</taxon>
        <taxon>eudicotyledons</taxon>
        <taxon>Gunneridae</taxon>
        <taxon>Pentapetalae</taxon>
        <taxon>rosids</taxon>
        <taxon>fabids</taxon>
        <taxon>Rosales</taxon>
        <taxon>Rosaceae</taxon>
        <taxon>Rosoideae</taxon>
        <taxon>Rosoideae incertae sedis</taxon>
        <taxon>Rosa</taxon>
    </lineage>
</organism>
<dbReference type="Pfam" id="PF01535">
    <property type="entry name" value="PPR"/>
    <property type="match status" value="2"/>
</dbReference>
<dbReference type="InterPro" id="IPR011990">
    <property type="entry name" value="TPR-like_helical_dom_sf"/>
</dbReference>
<dbReference type="EMBL" id="PDCK01000044">
    <property type="protein sequence ID" value="PRQ25644.1"/>
    <property type="molecule type" value="Genomic_DNA"/>
</dbReference>
<gene>
    <name evidence="2" type="ORF">RchiOBHm_Chr6g0285881</name>
</gene>
<accession>A0A2P6PUP6</accession>
<proteinExistence type="predicted"/>
<dbReference type="InterPro" id="IPR002885">
    <property type="entry name" value="PPR_rpt"/>
</dbReference>
<keyword evidence="1" id="KW-0677">Repeat</keyword>
<dbReference type="Gramene" id="PRQ25644">
    <property type="protein sequence ID" value="PRQ25644"/>
    <property type="gene ID" value="RchiOBHm_Chr6g0285881"/>
</dbReference>
<dbReference type="GO" id="GO:0009451">
    <property type="term" value="P:RNA modification"/>
    <property type="evidence" value="ECO:0007669"/>
    <property type="project" value="InterPro"/>
</dbReference>
<dbReference type="PANTHER" id="PTHR47926">
    <property type="entry name" value="PENTATRICOPEPTIDE REPEAT-CONTAINING PROTEIN"/>
    <property type="match status" value="1"/>
</dbReference>
<dbReference type="InterPro" id="IPR046960">
    <property type="entry name" value="PPR_At4g14850-like_plant"/>
</dbReference>
<sequence>MYCKMGLVGDARKVFDRITERNSVSWATMIFGYAMQRLAGDALELLGLMRRGEGENEFILTSVVSALAVPEFVDTGKQDLRRGKRRMTLESSGKAKVLV</sequence>
<evidence type="ECO:0000313" key="2">
    <source>
        <dbReference type="EMBL" id="PRQ25644.1"/>
    </source>
</evidence>
<dbReference type="Gene3D" id="1.25.40.10">
    <property type="entry name" value="Tetratricopeptide repeat domain"/>
    <property type="match status" value="1"/>
</dbReference>
<dbReference type="Proteomes" id="UP000238479">
    <property type="component" value="Chromosome 6"/>
</dbReference>
<protein>
    <submittedName>
        <fullName evidence="2">Putative pentatricopeptide</fullName>
    </submittedName>
</protein>
<dbReference type="GO" id="GO:0003723">
    <property type="term" value="F:RNA binding"/>
    <property type="evidence" value="ECO:0007669"/>
    <property type="project" value="InterPro"/>
</dbReference>
<dbReference type="AlphaFoldDB" id="A0A2P6PUP6"/>
<dbReference type="STRING" id="74649.A0A2P6PUP6"/>